<evidence type="ECO:0000256" key="3">
    <source>
        <dbReference type="ARBA" id="ARBA00022448"/>
    </source>
</evidence>
<dbReference type="NCBIfam" id="TIGR01727">
    <property type="entry name" value="oligo_HPY"/>
    <property type="match status" value="1"/>
</dbReference>
<dbReference type="InterPro" id="IPR003593">
    <property type="entry name" value="AAA+_ATPase"/>
</dbReference>
<keyword evidence="7 11" id="KW-0067">ATP-binding</keyword>
<evidence type="ECO:0000256" key="7">
    <source>
        <dbReference type="ARBA" id="ARBA00022840"/>
    </source>
</evidence>
<sequence length="610" mass="64993">MLSVRDLEVRTAAGRTLVHKASFDLKAGEVLGIVGESGSGKTLTARALVQALPEGVVADGDIDFDGTKILQSSARDLRPLRGSRFAMVLQDPFTALNPLQTVHEHIRESLDPKFRAGRVTARAEVERRLAEVGLAKEVADRYPFQLSGGMRQRVVIAAALARDPQLLIADEPTTALDASTQAQVLDLLRTLQRERGMALILITHDLRVAFSVSDSIMVMYSGTVLEHAPASSMSAAPRHPYSLGLLLAEPSVTHYQDTLSFIPGQVPAADTVTSRCAFADRCRWSTPSCTDKAPPLADITRVEDAARHTSACVRIAEIGAQMDDAMRSHAARPGIAPTPTTGAPLLQVTDLGKTYRSNSLLGRRTQTTVLKGVSFTLARGESLGLLGETGSGKTTTARCILGLTAATAGSIELDGVDITDYRRLRGEQRAQVRGKVQVVFQDPYASLNPSLTVGAALSEALSAGAGNERAPSSLEELLGLVGLSSSYAVRKPSALSGGERQRVAIARSLAVGPELLICDEPVAALDVSVQAQVLELLRDIRSRFKTSMLFITHDLSVARQMTDRTLVLRGGEVVEAGPTAQLLDAPEHAYTQSLVAAVSGHAPVTARSDR</sequence>
<evidence type="ECO:0000256" key="5">
    <source>
        <dbReference type="ARBA" id="ARBA00022519"/>
    </source>
</evidence>
<dbReference type="GO" id="GO:0016887">
    <property type="term" value="F:ATP hydrolysis activity"/>
    <property type="evidence" value="ECO:0007669"/>
    <property type="project" value="InterPro"/>
</dbReference>
<evidence type="ECO:0000256" key="9">
    <source>
        <dbReference type="ARBA" id="ARBA00023136"/>
    </source>
</evidence>
<protein>
    <submittedName>
        <fullName evidence="11">ABC transporter ATP-binding protein</fullName>
    </submittedName>
</protein>
<dbReference type="InterPro" id="IPR013563">
    <property type="entry name" value="Oligopep_ABC_C"/>
</dbReference>
<gene>
    <name evidence="11" type="ORF">AQJ64_00980</name>
</gene>
<evidence type="ECO:0000256" key="1">
    <source>
        <dbReference type="ARBA" id="ARBA00004202"/>
    </source>
</evidence>
<dbReference type="InterPro" id="IPR027417">
    <property type="entry name" value="P-loop_NTPase"/>
</dbReference>
<dbReference type="GO" id="GO:0005524">
    <property type="term" value="F:ATP binding"/>
    <property type="evidence" value="ECO:0007669"/>
    <property type="project" value="UniProtKB-KW"/>
</dbReference>
<dbReference type="PANTHER" id="PTHR43297:SF14">
    <property type="entry name" value="ATPASE AAA-TYPE CORE DOMAIN-CONTAINING PROTEIN"/>
    <property type="match status" value="1"/>
</dbReference>
<dbReference type="PANTHER" id="PTHR43297">
    <property type="entry name" value="OLIGOPEPTIDE TRANSPORT ATP-BINDING PROTEIN APPD"/>
    <property type="match status" value="1"/>
</dbReference>
<dbReference type="CDD" id="cd03257">
    <property type="entry name" value="ABC_NikE_OppD_transporters"/>
    <property type="match status" value="2"/>
</dbReference>
<name>A0A117RGD7_9ACTN</name>
<dbReference type="PROSITE" id="PS00211">
    <property type="entry name" value="ABC_TRANSPORTER_1"/>
    <property type="match status" value="2"/>
</dbReference>
<dbReference type="NCBIfam" id="NF008453">
    <property type="entry name" value="PRK11308.1"/>
    <property type="match status" value="2"/>
</dbReference>
<evidence type="ECO:0000313" key="11">
    <source>
        <dbReference type="EMBL" id="KUN89386.1"/>
    </source>
</evidence>
<organism evidence="11 12">
    <name type="scientific">Streptomyces griseoruber</name>
    <dbReference type="NCBI Taxonomy" id="1943"/>
    <lineage>
        <taxon>Bacteria</taxon>
        <taxon>Bacillati</taxon>
        <taxon>Actinomycetota</taxon>
        <taxon>Actinomycetes</taxon>
        <taxon>Kitasatosporales</taxon>
        <taxon>Streptomycetaceae</taxon>
        <taxon>Streptomyces</taxon>
    </lineage>
</organism>
<keyword evidence="12" id="KW-1185">Reference proteome</keyword>
<dbReference type="GO" id="GO:0005886">
    <property type="term" value="C:plasma membrane"/>
    <property type="evidence" value="ECO:0007669"/>
    <property type="project" value="UniProtKB-SubCell"/>
</dbReference>
<comment type="caution">
    <text evidence="11">The sequence shown here is derived from an EMBL/GenBank/DDBJ whole genome shotgun (WGS) entry which is preliminary data.</text>
</comment>
<dbReference type="NCBIfam" id="NF007739">
    <property type="entry name" value="PRK10419.1"/>
    <property type="match status" value="2"/>
</dbReference>
<dbReference type="AlphaFoldDB" id="A0A117RGD7"/>
<dbReference type="GO" id="GO:0015833">
    <property type="term" value="P:peptide transport"/>
    <property type="evidence" value="ECO:0007669"/>
    <property type="project" value="InterPro"/>
</dbReference>
<feature type="domain" description="ABC transporter" evidence="10">
    <location>
        <begin position="2"/>
        <end position="246"/>
    </location>
</feature>
<keyword evidence="9" id="KW-0472">Membrane</keyword>
<dbReference type="Pfam" id="PF08352">
    <property type="entry name" value="oligo_HPY"/>
    <property type="match status" value="2"/>
</dbReference>
<dbReference type="Proteomes" id="UP000052982">
    <property type="component" value="Unassembled WGS sequence"/>
</dbReference>
<evidence type="ECO:0000256" key="4">
    <source>
        <dbReference type="ARBA" id="ARBA00022475"/>
    </source>
</evidence>
<dbReference type="InterPro" id="IPR003439">
    <property type="entry name" value="ABC_transporter-like_ATP-bd"/>
</dbReference>
<evidence type="ECO:0000256" key="2">
    <source>
        <dbReference type="ARBA" id="ARBA00005417"/>
    </source>
</evidence>
<dbReference type="PROSITE" id="PS50893">
    <property type="entry name" value="ABC_TRANSPORTER_2"/>
    <property type="match status" value="2"/>
</dbReference>
<keyword evidence="5" id="KW-0997">Cell inner membrane</keyword>
<comment type="similarity">
    <text evidence="2">Belongs to the ABC transporter superfamily.</text>
</comment>
<evidence type="ECO:0000313" key="12">
    <source>
        <dbReference type="Proteomes" id="UP000052982"/>
    </source>
</evidence>
<keyword evidence="3" id="KW-0813">Transport</keyword>
<feature type="domain" description="ABC transporter" evidence="10">
    <location>
        <begin position="346"/>
        <end position="595"/>
    </location>
</feature>
<accession>A0A117RGD7</accession>
<dbReference type="Gene3D" id="3.40.50.300">
    <property type="entry name" value="P-loop containing nucleotide triphosphate hydrolases"/>
    <property type="match status" value="2"/>
</dbReference>
<dbReference type="SUPFAM" id="SSF52540">
    <property type="entry name" value="P-loop containing nucleoside triphosphate hydrolases"/>
    <property type="match status" value="2"/>
</dbReference>
<dbReference type="Pfam" id="PF00005">
    <property type="entry name" value="ABC_tran"/>
    <property type="match status" value="2"/>
</dbReference>
<keyword evidence="8" id="KW-1278">Translocase</keyword>
<evidence type="ECO:0000256" key="6">
    <source>
        <dbReference type="ARBA" id="ARBA00022741"/>
    </source>
</evidence>
<reference evidence="11 12" key="1">
    <citation type="submission" date="2015-10" db="EMBL/GenBank/DDBJ databases">
        <title>Draft genome sequence of Streptomyces griseoruber DSM 40281, type strain for the species Streptomyces griseoruber.</title>
        <authorList>
            <person name="Ruckert C."/>
            <person name="Winkler A."/>
            <person name="Kalinowski J."/>
            <person name="Kampfer P."/>
            <person name="Glaeser S."/>
        </authorList>
    </citation>
    <scope>NUCLEOTIDE SEQUENCE [LARGE SCALE GENOMIC DNA]</scope>
    <source>
        <strain evidence="11 12">DSM 40281</strain>
    </source>
</reference>
<keyword evidence="4" id="KW-1003">Cell membrane</keyword>
<proteinExistence type="inferred from homology"/>
<dbReference type="SMART" id="SM00382">
    <property type="entry name" value="AAA"/>
    <property type="match status" value="2"/>
</dbReference>
<dbReference type="InterPro" id="IPR050388">
    <property type="entry name" value="ABC_Ni/Peptide_Import"/>
</dbReference>
<keyword evidence="6" id="KW-0547">Nucleotide-binding</keyword>
<dbReference type="EMBL" id="LMWW01000001">
    <property type="protein sequence ID" value="KUN89386.1"/>
    <property type="molecule type" value="Genomic_DNA"/>
</dbReference>
<comment type="subcellular location">
    <subcellularLocation>
        <location evidence="1">Cell membrane</location>
        <topology evidence="1">Peripheral membrane protein</topology>
    </subcellularLocation>
</comment>
<dbReference type="InterPro" id="IPR017871">
    <property type="entry name" value="ABC_transporter-like_CS"/>
</dbReference>
<evidence type="ECO:0000256" key="8">
    <source>
        <dbReference type="ARBA" id="ARBA00022967"/>
    </source>
</evidence>
<evidence type="ECO:0000259" key="10">
    <source>
        <dbReference type="PROSITE" id="PS50893"/>
    </source>
</evidence>
<dbReference type="STRING" id="1943.AQJ64_00980"/>